<feature type="transmembrane region" description="Helical" evidence="2">
    <location>
        <begin position="69"/>
        <end position="86"/>
    </location>
</feature>
<name>A0A4V3DAE9_9HYPH</name>
<feature type="transmembrane region" description="Helical" evidence="2">
    <location>
        <begin position="46"/>
        <end position="63"/>
    </location>
</feature>
<dbReference type="Pfam" id="PF10947">
    <property type="entry name" value="DUF2628"/>
    <property type="match status" value="1"/>
</dbReference>
<keyword evidence="2" id="KW-0812">Transmembrane</keyword>
<dbReference type="OrthoDB" id="7285394at2"/>
<keyword evidence="2" id="KW-0472">Membrane</keyword>
<comment type="caution">
    <text evidence="3">The sequence shown here is derived from an EMBL/GenBank/DDBJ whole genome shotgun (WGS) entry which is preliminary data.</text>
</comment>
<dbReference type="AlphaFoldDB" id="A0A4V3DAE9"/>
<proteinExistence type="predicted"/>
<gene>
    <name evidence="3" type="ORF">ATL17_2923</name>
</gene>
<evidence type="ECO:0000256" key="2">
    <source>
        <dbReference type="SAM" id="Phobius"/>
    </source>
</evidence>
<sequence>MRLYSIYEKAVEGGEEELEIVADKFSWFAAILTPIWCLVHLMWLELLAYVGVAFILGFVTFFVGEDASWWIGILVALLIGFEAGSIRGRFLERKGFVLKAMVPAATHDDAAYRYMATRVFAQKNKPEPAPQSSSPFLSAERPETSVL</sequence>
<accession>A0A4V3DAE9</accession>
<keyword evidence="2" id="KW-1133">Transmembrane helix</keyword>
<evidence type="ECO:0000313" key="4">
    <source>
        <dbReference type="Proteomes" id="UP000295391"/>
    </source>
</evidence>
<evidence type="ECO:0000256" key="1">
    <source>
        <dbReference type="SAM" id="MobiDB-lite"/>
    </source>
</evidence>
<organism evidence="3 4">
    <name type="scientific">Maritalea mobilis</name>
    <dbReference type="NCBI Taxonomy" id="483324"/>
    <lineage>
        <taxon>Bacteria</taxon>
        <taxon>Pseudomonadati</taxon>
        <taxon>Pseudomonadota</taxon>
        <taxon>Alphaproteobacteria</taxon>
        <taxon>Hyphomicrobiales</taxon>
        <taxon>Devosiaceae</taxon>
        <taxon>Maritalea</taxon>
    </lineage>
</organism>
<dbReference type="RefSeq" id="WP_133573509.1">
    <property type="nucleotide sequence ID" value="NZ_SNYR01000003.1"/>
</dbReference>
<dbReference type="EMBL" id="SNYR01000003">
    <property type="protein sequence ID" value="TDQ61820.1"/>
    <property type="molecule type" value="Genomic_DNA"/>
</dbReference>
<evidence type="ECO:0000313" key="3">
    <source>
        <dbReference type="EMBL" id="TDQ61820.1"/>
    </source>
</evidence>
<feature type="region of interest" description="Disordered" evidence="1">
    <location>
        <begin position="124"/>
        <end position="147"/>
    </location>
</feature>
<reference evidence="3 4" key="1">
    <citation type="submission" date="2019-03" db="EMBL/GenBank/DDBJ databases">
        <title>Genomic Encyclopedia of Type Strains, Phase III (KMG-III): the genomes of soil and plant-associated and newly described type strains.</title>
        <authorList>
            <person name="Whitman W."/>
        </authorList>
    </citation>
    <scope>NUCLEOTIDE SEQUENCE [LARGE SCALE GENOMIC DNA]</scope>
    <source>
        <strain evidence="3 4">CGMCC 1.7002</strain>
    </source>
</reference>
<keyword evidence="4" id="KW-1185">Reference proteome</keyword>
<protein>
    <submittedName>
        <fullName evidence="3">Uncharacterized protein DUF2628</fullName>
    </submittedName>
</protein>
<dbReference type="Proteomes" id="UP000295391">
    <property type="component" value="Unassembled WGS sequence"/>
</dbReference>
<dbReference type="InterPro" id="IPR024399">
    <property type="entry name" value="DUF2628"/>
</dbReference>